<evidence type="ECO:0000259" key="1">
    <source>
        <dbReference type="PROSITE" id="PS51186"/>
    </source>
</evidence>
<reference evidence="2 3" key="1">
    <citation type="submission" date="2021-06" db="EMBL/GenBank/DDBJ databases">
        <title>Faecalicatena sp. nov. isolated from porcine feces.</title>
        <authorList>
            <person name="Oh B.S."/>
            <person name="Lee J.H."/>
        </authorList>
    </citation>
    <scope>NUCLEOTIDE SEQUENCE [LARGE SCALE GENOMIC DNA]</scope>
    <source>
        <strain evidence="2 3">AGMB00832</strain>
    </source>
</reference>
<dbReference type="EMBL" id="JABACJ020000006">
    <property type="protein sequence ID" value="MBU3875853.1"/>
    <property type="molecule type" value="Genomic_DNA"/>
</dbReference>
<dbReference type="InterPro" id="IPR000182">
    <property type="entry name" value="GNAT_dom"/>
</dbReference>
<organism evidence="2 3">
    <name type="scientific">Faecalicatena faecalis</name>
    <dbReference type="NCBI Taxonomy" id="2726362"/>
    <lineage>
        <taxon>Bacteria</taxon>
        <taxon>Bacillati</taxon>
        <taxon>Bacillota</taxon>
        <taxon>Clostridia</taxon>
        <taxon>Lachnospirales</taxon>
        <taxon>Lachnospiraceae</taxon>
        <taxon>Faecalicatena</taxon>
    </lineage>
</organism>
<dbReference type="GO" id="GO:0016746">
    <property type="term" value="F:acyltransferase activity"/>
    <property type="evidence" value="ECO:0007669"/>
    <property type="project" value="UniProtKB-KW"/>
</dbReference>
<comment type="caution">
    <text evidence="2">The sequence shown here is derived from an EMBL/GenBank/DDBJ whole genome shotgun (WGS) entry which is preliminary data.</text>
</comment>
<accession>A0ABS6D2M8</accession>
<dbReference type="RefSeq" id="WP_216240882.1">
    <property type="nucleotide sequence ID" value="NZ_JABACJ020000006.1"/>
</dbReference>
<evidence type="ECO:0000313" key="2">
    <source>
        <dbReference type="EMBL" id="MBU3875853.1"/>
    </source>
</evidence>
<dbReference type="PROSITE" id="PS51186">
    <property type="entry name" value="GNAT"/>
    <property type="match status" value="1"/>
</dbReference>
<dbReference type="Proteomes" id="UP000723714">
    <property type="component" value="Unassembled WGS sequence"/>
</dbReference>
<keyword evidence="2" id="KW-0012">Acyltransferase</keyword>
<feature type="domain" description="N-acetyltransferase" evidence="1">
    <location>
        <begin position="6"/>
        <end position="146"/>
    </location>
</feature>
<evidence type="ECO:0000313" key="3">
    <source>
        <dbReference type="Proteomes" id="UP000723714"/>
    </source>
</evidence>
<keyword evidence="2" id="KW-0808">Transferase</keyword>
<dbReference type="Pfam" id="PF13673">
    <property type="entry name" value="Acetyltransf_10"/>
    <property type="match status" value="1"/>
</dbReference>
<name>A0ABS6D2M8_9FIRM</name>
<sequence length="149" mass="17054">MELNIKKFNELTLDELYEILKVRADIFVVEQNCVYQDLDDLDKCAIHIYLRDDNGIQAYLRLIAPGKVYEEAAIGRVLSKKRHFGLATQIILAAIKEAQQQMNIGKIKLAAQVYARSLYEKIGFTQCSDEFLEDGIPHIEMILEICESS</sequence>
<keyword evidence="3" id="KW-1185">Reference proteome</keyword>
<protein>
    <submittedName>
        <fullName evidence="2">GNAT family N-acetyltransferase</fullName>
        <ecNumber evidence="2">2.3.1.-</ecNumber>
    </submittedName>
</protein>
<dbReference type="EC" id="2.3.1.-" evidence="2"/>
<proteinExistence type="predicted"/>
<gene>
    <name evidence="2" type="ORF">HGO97_008510</name>
</gene>